<name>A0ABP8EGG8_9MICO</name>
<evidence type="ECO:0000256" key="1">
    <source>
        <dbReference type="ARBA" id="ARBA00007553"/>
    </source>
</evidence>
<dbReference type="PANTHER" id="PTHR11022">
    <property type="entry name" value="PEPTIDOGLYCAN RECOGNITION PROTEIN"/>
    <property type="match status" value="1"/>
</dbReference>
<reference evidence="7" key="1">
    <citation type="journal article" date="2019" name="Int. J. Syst. Evol. Microbiol.">
        <title>The Global Catalogue of Microorganisms (GCM) 10K type strain sequencing project: providing services to taxonomists for standard genome sequencing and annotation.</title>
        <authorList>
            <consortium name="The Broad Institute Genomics Platform"/>
            <consortium name="The Broad Institute Genome Sequencing Center for Infectious Disease"/>
            <person name="Wu L."/>
            <person name="Ma J."/>
        </authorList>
    </citation>
    <scope>NUCLEOTIDE SEQUENCE [LARGE SCALE GENOMIC DNA]</scope>
    <source>
        <strain evidence="7">JCM 17458</strain>
    </source>
</reference>
<feature type="domain" description="N-acetylmuramoyl-L-alanine amidase" evidence="4">
    <location>
        <begin position="251"/>
        <end position="412"/>
    </location>
</feature>
<dbReference type="Gene3D" id="3.40.80.10">
    <property type="entry name" value="Peptidoglycan recognition protein-like"/>
    <property type="match status" value="1"/>
</dbReference>
<proteinExistence type="inferred from homology"/>
<evidence type="ECO:0000259" key="5">
    <source>
        <dbReference type="SMART" id="SM00701"/>
    </source>
</evidence>
<evidence type="ECO:0000256" key="2">
    <source>
        <dbReference type="SAM" id="MobiDB-lite"/>
    </source>
</evidence>
<keyword evidence="7" id="KW-1185">Reference proteome</keyword>
<feature type="region of interest" description="Disordered" evidence="2">
    <location>
        <begin position="100"/>
        <end position="125"/>
    </location>
</feature>
<protein>
    <recommendedName>
        <fullName evidence="8">LGFP repeat-containing protein</fullName>
    </recommendedName>
</protein>
<evidence type="ECO:0000256" key="3">
    <source>
        <dbReference type="SAM" id="SignalP"/>
    </source>
</evidence>
<dbReference type="CDD" id="cd06583">
    <property type="entry name" value="PGRP"/>
    <property type="match status" value="1"/>
</dbReference>
<dbReference type="PANTHER" id="PTHR11022:SF41">
    <property type="entry name" value="PEPTIDOGLYCAN-RECOGNITION PROTEIN LC-RELATED"/>
    <property type="match status" value="1"/>
</dbReference>
<dbReference type="InterPro" id="IPR036505">
    <property type="entry name" value="Amidase/PGRP_sf"/>
</dbReference>
<dbReference type="Proteomes" id="UP001501586">
    <property type="component" value="Unassembled WGS sequence"/>
</dbReference>
<keyword evidence="3" id="KW-0732">Signal</keyword>
<dbReference type="InterPro" id="IPR013207">
    <property type="entry name" value="LGFP"/>
</dbReference>
<dbReference type="InterPro" id="IPR015510">
    <property type="entry name" value="PGRP"/>
</dbReference>
<feature type="signal peptide" evidence="3">
    <location>
        <begin position="1"/>
        <end position="26"/>
    </location>
</feature>
<gene>
    <name evidence="6" type="ORF">GCM10022261_04770</name>
</gene>
<evidence type="ECO:0000313" key="6">
    <source>
        <dbReference type="EMBL" id="GAA4282946.1"/>
    </source>
</evidence>
<dbReference type="InterPro" id="IPR002502">
    <property type="entry name" value="Amidase_domain"/>
</dbReference>
<feature type="region of interest" description="Disordered" evidence="2">
    <location>
        <begin position="160"/>
        <end position="213"/>
    </location>
</feature>
<feature type="compositionally biased region" description="Basic and acidic residues" evidence="2">
    <location>
        <begin position="160"/>
        <end position="170"/>
    </location>
</feature>
<comment type="similarity">
    <text evidence="1">Belongs to the N-acetylmuramoyl-L-alanine amidase 2 family.</text>
</comment>
<organism evidence="6 7">
    <name type="scientific">Brevibacterium daeguense</name>
    <dbReference type="NCBI Taxonomy" id="909936"/>
    <lineage>
        <taxon>Bacteria</taxon>
        <taxon>Bacillati</taxon>
        <taxon>Actinomycetota</taxon>
        <taxon>Actinomycetes</taxon>
        <taxon>Micrococcales</taxon>
        <taxon>Brevibacteriaceae</taxon>
        <taxon>Brevibacterium</taxon>
    </lineage>
</organism>
<evidence type="ECO:0000259" key="4">
    <source>
        <dbReference type="SMART" id="SM00644"/>
    </source>
</evidence>
<dbReference type="SUPFAM" id="SSF55846">
    <property type="entry name" value="N-acetylmuramoyl-L-alanine amidase-like"/>
    <property type="match status" value="1"/>
</dbReference>
<dbReference type="Pfam" id="PF01510">
    <property type="entry name" value="Amidase_2"/>
    <property type="match status" value="1"/>
</dbReference>
<dbReference type="Pfam" id="PF08310">
    <property type="entry name" value="LGFP"/>
    <property type="match status" value="6"/>
</dbReference>
<feature type="chain" id="PRO_5046728048" description="LGFP repeat-containing protein" evidence="3">
    <location>
        <begin position="27"/>
        <end position="760"/>
    </location>
</feature>
<accession>A0ABP8EGG8</accession>
<comment type="caution">
    <text evidence="6">The sequence shown here is derived from an EMBL/GenBank/DDBJ whole genome shotgun (WGS) entry which is preliminary data.</text>
</comment>
<feature type="domain" description="Peptidoglycan recognition protein family" evidence="5">
    <location>
        <begin position="238"/>
        <end position="385"/>
    </location>
</feature>
<dbReference type="SMART" id="SM00644">
    <property type="entry name" value="Ami_2"/>
    <property type="match status" value="1"/>
</dbReference>
<dbReference type="InterPro" id="IPR006619">
    <property type="entry name" value="PGRP_domain_met/bac"/>
</dbReference>
<dbReference type="EMBL" id="BAABAZ010000004">
    <property type="protein sequence ID" value="GAA4282946.1"/>
    <property type="molecule type" value="Genomic_DNA"/>
</dbReference>
<sequence>MVSWTSAFTMTSLVAASVLIAPMAQAADPLPKLELPSYSGNVQPVDNSDAEVHRLTESAELGETVSVDLDATSVVGVTWDGDDPKSEYRVKIGGEWQAWEQMPVEDGAGPEPGSTEAEQAKDGTEPLAVTDAEQIEFRAENAKADTTDIRIEVFSTEKTSADVEIARDSGTEPAPTPSEPILPSPDAPTEDNELEERRAPELGSTSNNSYGETADTLAQPVAPDAASVYTAASTTGLGRYTSRAEWGANESKVRCSPSTASENRAVTIHHTAGSNSYSESEVPGILRGYLEYHTSGRGWCDLGYNMLVDKFGNIYEGRAGGFDKAVVGAHAGGFNTGTFGVSVMGTYSSSPSTAALDALEKIIAWQSATWGYDPTAKVTLTSGGSTRYASGQKVSLHRVFGHRDVSTTECPGNGLYDKLSSLRSEGKKQQDSVLPFDVPGPIGAHYRAIDGTNVLGMPTSSQHGGLRNGGRYQSFERGDIHWSESFGAHSTQAGPIRNLWKAQKFENGRLGYPKTEQHGGLRNDGSYQSFEGGDVHWSDATGAHATWGDIRVTWGAHGYENGKLGYPTSREHDGLRNGGAYQSFQGGDIHWTSATGAHATWGGIRTEWARTGFENGSLGYPTSREHQLRDRGAYQSFEEGDIHYSPATGANATRGAIRETWGDTGYENGKLGYPKTREHTGLHKGGAYQGFQGGDIHWSPDTGAHATWGGIRSAWGKTGWEKGKLGYPTSNEYKKNGVTRQDFQGGYIEWRDSKAHVVYR</sequence>
<evidence type="ECO:0008006" key="8">
    <source>
        <dbReference type="Google" id="ProtNLM"/>
    </source>
</evidence>
<evidence type="ECO:0000313" key="7">
    <source>
        <dbReference type="Proteomes" id="UP001501586"/>
    </source>
</evidence>
<feature type="compositionally biased region" description="Pro residues" evidence="2">
    <location>
        <begin position="174"/>
        <end position="186"/>
    </location>
</feature>
<dbReference type="SMART" id="SM00701">
    <property type="entry name" value="PGRP"/>
    <property type="match status" value="1"/>
</dbReference>